<feature type="compositionally biased region" description="Basic and acidic residues" evidence="6">
    <location>
        <begin position="52"/>
        <end position="66"/>
    </location>
</feature>
<keyword evidence="4" id="KW-0862">Zinc</keyword>
<dbReference type="PROSITE" id="PS50157">
    <property type="entry name" value="ZINC_FINGER_C2H2_2"/>
    <property type="match status" value="1"/>
</dbReference>
<evidence type="ECO:0000256" key="5">
    <source>
        <dbReference type="PROSITE-ProRule" id="PRU00042"/>
    </source>
</evidence>
<reference evidence="8 9" key="1">
    <citation type="submission" date="2024-06" db="EMBL/GenBank/DDBJ databases">
        <authorList>
            <person name="Pan Q."/>
            <person name="Wen M."/>
            <person name="Jouanno E."/>
            <person name="Zahm M."/>
            <person name="Klopp C."/>
            <person name="Cabau C."/>
            <person name="Louis A."/>
            <person name="Berthelot C."/>
            <person name="Parey E."/>
            <person name="Roest Crollius H."/>
            <person name="Montfort J."/>
            <person name="Robinson-Rechavi M."/>
            <person name="Bouchez O."/>
            <person name="Lampietro C."/>
            <person name="Lopez Roques C."/>
            <person name="Donnadieu C."/>
            <person name="Postlethwait J."/>
            <person name="Bobe J."/>
            <person name="Verreycken H."/>
            <person name="Guiguen Y."/>
        </authorList>
    </citation>
    <scope>NUCLEOTIDE SEQUENCE [LARGE SCALE GENOMIC DNA]</scope>
    <source>
        <strain evidence="8">Up_M1</strain>
        <tissue evidence="8">Testis</tissue>
    </source>
</reference>
<dbReference type="SMART" id="SM00355">
    <property type="entry name" value="ZnF_C2H2"/>
    <property type="match status" value="6"/>
</dbReference>
<feature type="region of interest" description="Disordered" evidence="6">
    <location>
        <begin position="639"/>
        <end position="660"/>
    </location>
</feature>
<sequence length="1113" mass="125421">MYLNFTLRINMDLEHSEVLPANNITVLEDEDKNWQKRLRLRKTVVNPPTMQSEDKHGPKKIAEDKEKSSEYLNKTPLNTQQSQHVTKVSGNTLWLGCSNCKGSREFSPDDLLRHFQENHPGHQPMFPCDMCNFITDEFSRFQVHQLGHRDSLVSCSICNDNVQRTLLQLTTHFKLHHSVKGHYSCEKCKLSTKDVGAFLEHMYLHTTVPDTGNKANHSNFADQDCQKHRMAKTSTLPFICQFCDFKANRKDIITKHMDTVHGEQSNKNMPKIKAVDSIIVDHSTTIRRPPVTRRTARERNWMSHSCLSLPGKAFLDKYCRLSNPESALEETQQFLEKSVAAETDEQTWSEALKTVLSNVSQPITLFSNSANCMTSNPGYSNTGKDLAFHMLKNKISVPPNGTIEPIGLKVMEGKQDLLLKVTPSAYQETSDTTKMSICVNEQESKTFACQTCSGDSFLPQNDAATISTINNFEKYDKTYSNRENQEIQFGQEHREHQRHFTKFKDMNHCENVSDSIKFQNLMEKTENEQKAFPECLRSSRSIADKKRGRKKWAGSKTVDKTSPALKLLLKKNPVKEMHWMSQGNSPLLGAGFLNDLHKLEHPQKTLKETQQFLKRALSAENPEKPVRCEEPIKCRRTDLKHNSKADAGSSKSEGALIPNSGHFTLEGNDLSSVIAENNISDPPNYTTEAMSFKMVDGKTHLVLKVTPTAFRGNSDKTEESVGSINSKDDNAESETRTKSQNSLGIGEKTKPNSIFHPSARKISSLDYSENVVLSNTNVSSENTGGMKVVDSLVLNGQTSLRAGLPNESNVEATGNPLGQMIQEIVLEDVNCCQPYPDGVGTTSTQVIMMSSLATHLTSPQGVKMLSGMWTRHSDVFPPDLSQNPTLRNAREQGFCRTSLSPLQNELTVRAKRQSKPSTGDSTGPLSETDKSSSQGVLEEAVTHHWEPGPRHVERTLKLFPLSPTQLITRPRGEHPVVVLNHPDTDIPEVTNIMKSVHRYKEEVQKVVLSQKTLKALGAMGGETFRATISENSQTSHQSVWPENRVKERFLLRMKLRKMSRKKYTVVDAISSHDTEPRLRFRCWFCGRAFSDQEVWIRHGQRHVLDSTSECDKS</sequence>
<feature type="compositionally biased region" description="Polar residues" evidence="6">
    <location>
        <begin position="915"/>
        <end position="935"/>
    </location>
</feature>
<feature type="compositionally biased region" description="Basic and acidic residues" evidence="6">
    <location>
        <begin position="726"/>
        <end position="737"/>
    </location>
</feature>
<evidence type="ECO:0000259" key="7">
    <source>
        <dbReference type="PROSITE" id="PS50157"/>
    </source>
</evidence>
<dbReference type="PANTHER" id="PTHR24379">
    <property type="entry name" value="KRAB AND ZINC FINGER DOMAIN-CONTAINING"/>
    <property type="match status" value="1"/>
</dbReference>
<name>A0ABD0W0L3_UMBPY</name>
<feature type="domain" description="C2H2-type" evidence="7">
    <location>
        <begin position="1080"/>
        <end position="1107"/>
    </location>
</feature>
<proteinExistence type="predicted"/>
<dbReference type="PROSITE" id="PS00028">
    <property type="entry name" value="ZINC_FINGER_C2H2_1"/>
    <property type="match status" value="1"/>
</dbReference>
<evidence type="ECO:0000256" key="6">
    <source>
        <dbReference type="SAM" id="MobiDB-lite"/>
    </source>
</evidence>
<dbReference type="AlphaFoldDB" id="A0ABD0W0L3"/>
<keyword evidence="3 5" id="KW-0863">Zinc-finger</keyword>
<organism evidence="8 9">
    <name type="scientific">Umbra pygmaea</name>
    <name type="common">Eastern mudminnow</name>
    <dbReference type="NCBI Taxonomy" id="75934"/>
    <lineage>
        <taxon>Eukaryota</taxon>
        <taxon>Metazoa</taxon>
        <taxon>Chordata</taxon>
        <taxon>Craniata</taxon>
        <taxon>Vertebrata</taxon>
        <taxon>Euteleostomi</taxon>
        <taxon>Actinopterygii</taxon>
        <taxon>Neopterygii</taxon>
        <taxon>Teleostei</taxon>
        <taxon>Protacanthopterygii</taxon>
        <taxon>Esociformes</taxon>
        <taxon>Umbridae</taxon>
        <taxon>Umbra</taxon>
    </lineage>
</organism>
<keyword evidence="1" id="KW-0479">Metal-binding</keyword>
<dbReference type="GO" id="GO:0008270">
    <property type="term" value="F:zinc ion binding"/>
    <property type="evidence" value="ECO:0007669"/>
    <property type="project" value="UniProtKB-KW"/>
</dbReference>
<gene>
    <name evidence="8" type="ORF">UPYG_G00321650</name>
</gene>
<feature type="region of interest" description="Disordered" evidence="6">
    <location>
        <begin position="44"/>
        <end position="66"/>
    </location>
</feature>
<evidence type="ECO:0000256" key="4">
    <source>
        <dbReference type="ARBA" id="ARBA00022833"/>
    </source>
</evidence>
<evidence type="ECO:0000256" key="1">
    <source>
        <dbReference type="ARBA" id="ARBA00022723"/>
    </source>
</evidence>
<evidence type="ECO:0000313" key="8">
    <source>
        <dbReference type="EMBL" id="KAL0964277.1"/>
    </source>
</evidence>
<comment type="caution">
    <text evidence="8">The sequence shown here is derived from an EMBL/GenBank/DDBJ whole genome shotgun (WGS) entry which is preliminary data.</text>
</comment>
<keyword evidence="2" id="KW-0677">Repeat</keyword>
<protein>
    <recommendedName>
        <fullName evidence="7">C2H2-type domain-containing protein</fullName>
    </recommendedName>
</protein>
<keyword evidence="9" id="KW-1185">Reference proteome</keyword>
<feature type="region of interest" description="Disordered" evidence="6">
    <location>
        <begin position="711"/>
        <end position="757"/>
    </location>
</feature>
<dbReference type="EMBL" id="JAGEUA010000010">
    <property type="protein sequence ID" value="KAL0964277.1"/>
    <property type="molecule type" value="Genomic_DNA"/>
</dbReference>
<evidence type="ECO:0000256" key="3">
    <source>
        <dbReference type="ARBA" id="ARBA00022771"/>
    </source>
</evidence>
<dbReference type="PANTHER" id="PTHR24379:SF121">
    <property type="entry name" value="C2H2-TYPE DOMAIN-CONTAINING PROTEIN"/>
    <property type="match status" value="1"/>
</dbReference>
<evidence type="ECO:0000313" key="9">
    <source>
        <dbReference type="Proteomes" id="UP001557470"/>
    </source>
</evidence>
<dbReference type="InterPro" id="IPR013087">
    <property type="entry name" value="Znf_C2H2_type"/>
</dbReference>
<dbReference type="Proteomes" id="UP001557470">
    <property type="component" value="Unassembled WGS sequence"/>
</dbReference>
<evidence type="ECO:0000256" key="2">
    <source>
        <dbReference type="ARBA" id="ARBA00022737"/>
    </source>
</evidence>
<dbReference type="Gene3D" id="3.30.160.60">
    <property type="entry name" value="Classic Zinc Finger"/>
    <property type="match status" value="1"/>
</dbReference>
<accession>A0ABD0W0L3</accession>
<feature type="region of interest" description="Disordered" evidence="6">
    <location>
        <begin position="907"/>
        <end position="946"/>
    </location>
</feature>